<proteinExistence type="predicted"/>
<dbReference type="Proteomes" id="UP000759131">
    <property type="component" value="Unassembled WGS sequence"/>
</dbReference>
<keyword evidence="6" id="KW-0445">Lipid transport</keyword>
<dbReference type="InterPro" id="IPR031468">
    <property type="entry name" value="SMP_LBD"/>
</dbReference>
<evidence type="ECO:0000256" key="3">
    <source>
        <dbReference type="ARBA" id="ARBA00022692"/>
    </source>
</evidence>
<dbReference type="GO" id="GO:0008289">
    <property type="term" value="F:lipid binding"/>
    <property type="evidence" value="ECO:0007669"/>
    <property type="project" value="UniProtKB-KW"/>
</dbReference>
<feature type="compositionally biased region" description="Basic and acidic residues" evidence="9">
    <location>
        <begin position="118"/>
        <end position="129"/>
    </location>
</feature>
<keyword evidence="2" id="KW-0813">Transport</keyword>
<keyword evidence="3 10" id="KW-0812">Transmembrane</keyword>
<dbReference type="OrthoDB" id="26740at2759"/>
<keyword evidence="8 10" id="KW-0472">Membrane</keyword>
<evidence type="ECO:0000256" key="6">
    <source>
        <dbReference type="ARBA" id="ARBA00023055"/>
    </source>
</evidence>
<dbReference type="PANTHER" id="PTHR13466">
    <property type="entry name" value="TEX2 PROTEIN-RELATED"/>
    <property type="match status" value="1"/>
</dbReference>
<feature type="region of interest" description="Disordered" evidence="9">
    <location>
        <begin position="664"/>
        <end position="692"/>
    </location>
</feature>
<evidence type="ECO:0000256" key="1">
    <source>
        <dbReference type="ARBA" id="ARBA00004586"/>
    </source>
</evidence>
<reference evidence="12" key="1">
    <citation type="submission" date="2020-11" db="EMBL/GenBank/DDBJ databases">
        <authorList>
            <person name="Tran Van P."/>
        </authorList>
    </citation>
    <scope>NUCLEOTIDE SEQUENCE</scope>
</reference>
<keyword evidence="4" id="KW-0256">Endoplasmic reticulum</keyword>
<feature type="transmembrane region" description="Helical" evidence="10">
    <location>
        <begin position="267"/>
        <end position="288"/>
    </location>
</feature>
<gene>
    <name evidence="12" type="ORF">OSB1V03_LOCUS7399</name>
</gene>
<feature type="transmembrane region" description="Helical" evidence="10">
    <location>
        <begin position="240"/>
        <end position="261"/>
    </location>
</feature>
<dbReference type="AlphaFoldDB" id="A0A7R9PZT1"/>
<accession>A0A7R9PZT1</accession>
<keyword evidence="13" id="KW-1185">Reference proteome</keyword>
<evidence type="ECO:0000259" key="11">
    <source>
        <dbReference type="PROSITE" id="PS51847"/>
    </source>
</evidence>
<feature type="compositionally biased region" description="Acidic residues" evidence="9">
    <location>
        <begin position="673"/>
        <end position="688"/>
    </location>
</feature>
<evidence type="ECO:0000256" key="4">
    <source>
        <dbReference type="ARBA" id="ARBA00022824"/>
    </source>
</evidence>
<feature type="compositionally biased region" description="Basic and acidic residues" evidence="9">
    <location>
        <begin position="192"/>
        <end position="204"/>
    </location>
</feature>
<evidence type="ECO:0000256" key="10">
    <source>
        <dbReference type="SAM" id="Phobius"/>
    </source>
</evidence>
<feature type="region of interest" description="Disordered" evidence="9">
    <location>
        <begin position="56"/>
        <end position="75"/>
    </location>
</feature>
<evidence type="ECO:0000256" key="7">
    <source>
        <dbReference type="ARBA" id="ARBA00023121"/>
    </source>
</evidence>
<dbReference type="InterPro" id="IPR019411">
    <property type="entry name" value="MMM1_dom"/>
</dbReference>
<dbReference type="GO" id="GO:0005789">
    <property type="term" value="C:endoplasmic reticulum membrane"/>
    <property type="evidence" value="ECO:0007669"/>
    <property type="project" value="UniProtKB-SubCell"/>
</dbReference>
<evidence type="ECO:0000256" key="2">
    <source>
        <dbReference type="ARBA" id="ARBA00022448"/>
    </source>
</evidence>
<dbReference type="GO" id="GO:0006869">
    <property type="term" value="P:lipid transport"/>
    <property type="evidence" value="ECO:0007669"/>
    <property type="project" value="UniProtKB-KW"/>
</dbReference>
<dbReference type="PROSITE" id="PS51847">
    <property type="entry name" value="SMP"/>
    <property type="match status" value="1"/>
</dbReference>
<sequence>MSRQIRTKTPTFRFSRNDDDLLEEVLESNDYLNDTKEEITESAIADTTVGSVDTSVESDLNASHTSGASVSREHRGVREYIASRLNTSRGKSFDDESGKESGSTSKWYHEFRDKIKEKIDERKREKERQSMGNESMDTKSSETNTQPKERLIKNLMNESLDESSAHKINEMSADYVNESFVSAVDYSFTQNHDSEQTTEHKPKIADLIVTNESTEEEEDNDLNRRKDMDESSQSWTYSRILNIVAVIIAVIAFIITMSLPVPSYLQGFLFGVVFAILIVCIAMVYIFNKYMVVKTSTRRESTKKETIARDVSSSDVSRDEEIHKGWVYESLGSYEDRESDSGFRVQMIYLRLQDSNLRLSKPKHDIKKQKLNSNSLPVFISQRFFDLSKISHKKVYLILPKSVRNQKKYVWSKKYPLGLELEDIKTKSIVKLVLFIRNCREKEEWFWKLRQKIQQNLYPSVGASAPPTPITSSDVISAEIASLPRTHSLDLGSIPSATTCSSNSNSPTSPSRELLILSKPLDYNLFMEKLMAHKSDNSASSSLSWFNALIGRICFDILNEQFWSNYIAAKIQRKLRRLRLPYFMESLTITEIDVGNTLPKFNAVPNPPIVDKRGLWVDFDITYSGGFTMTLETKLNLMKLKDQANGSQEMKSFADRSELDISDNESDSIMTSSDEEMEDKPPVDPEDVDTTKKQQKIINFVDKIASSQYFQKVAENKYVKRAMEGVSKTALILTVQIQTLNGTLAINIPEPPTDRLWYGFRGNPDLVLSARPKLGEHEVSISHVTDIIERKLRAEFAKVLVMPNMDDLVIPVLMANIDQFITVVP</sequence>
<evidence type="ECO:0000313" key="12">
    <source>
        <dbReference type="EMBL" id="CAD7626968.1"/>
    </source>
</evidence>
<dbReference type="PANTHER" id="PTHR13466:SF0">
    <property type="entry name" value="SMP-LTD DOMAIN-CONTAINING PROTEIN"/>
    <property type="match status" value="1"/>
</dbReference>
<comment type="subcellular location">
    <subcellularLocation>
        <location evidence="1">Endoplasmic reticulum membrane</location>
    </subcellularLocation>
</comment>
<organism evidence="12">
    <name type="scientific">Medioppia subpectinata</name>
    <dbReference type="NCBI Taxonomy" id="1979941"/>
    <lineage>
        <taxon>Eukaryota</taxon>
        <taxon>Metazoa</taxon>
        <taxon>Ecdysozoa</taxon>
        <taxon>Arthropoda</taxon>
        <taxon>Chelicerata</taxon>
        <taxon>Arachnida</taxon>
        <taxon>Acari</taxon>
        <taxon>Acariformes</taxon>
        <taxon>Sarcoptiformes</taxon>
        <taxon>Oribatida</taxon>
        <taxon>Brachypylina</taxon>
        <taxon>Oppioidea</taxon>
        <taxon>Oppiidae</taxon>
        <taxon>Medioppia</taxon>
    </lineage>
</organism>
<evidence type="ECO:0000256" key="5">
    <source>
        <dbReference type="ARBA" id="ARBA00022989"/>
    </source>
</evidence>
<feature type="region of interest" description="Disordered" evidence="9">
    <location>
        <begin position="192"/>
        <end position="228"/>
    </location>
</feature>
<evidence type="ECO:0000313" key="13">
    <source>
        <dbReference type="Proteomes" id="UP000759131"/>
    </source>
</evidence>
<name>A0A7R9PZT1_9ACAR</name>
<evidence type="ECO:0000256" key="8">
    <source>
        <dbReference type="ARBA" id="ARBA00023136"/>
    </source>
</evidence>
<protein>
    <recommendedName>
        <fullName evidence="11">SMP-LTD domain-containing protein</fullName>
    </recommendedName>
</protein>
<keyword evidence="7" id="KW-0446">Lipid-binding</keyword>
<dbReference type="Pfam" id="PF10296">
    <property type="entry name" value="MMM1"/>
    <property type="match status" value="1"/>
</dbReference>
<dbReference type="EMBL" id="CAJPIZ010004310">
    <property type="protein sequence ID" value="CAG2107398.1"/>
    <property type="molecule type" value="Genomic_DNA"/>
</dbReference>
<keyword evidence="5 10" id="KW-1133">Transmembrane helix</keyword>
<feature type="region of interest" description="Disordered" evidence="9">
    <location>
        <begin position="118"/>
        <end position="149"/>
    </location>
</feature>
<feature type="domain" description="SMP-LTD" evidence="11">
    <location>
        <begin position="539"/>
        <end position="811"/>
    </location>
</feature>
<dbReference type="CDD" id="cd21675">
    <property type="entry name" value="SMP_TEX2"/>
    <property type="match status" value="1"/>
</dbReference>
<dbReference type="EMBL" id="OC858885">
    <property type="protein sequence ID" value="CAD7626968.1"/>
    <property type="molecule type" value="Genomic_DNA"/>
</dbReference>
<evidence type="ECO:0000256" key="9">
    <source>
        <dbReference type="SAM" id="MobiDB-lite"/>
    </source>
</evidence>
<feature type="compositionally biased region" description="Polar residues" evidence="9">
    <location>
        <begin position="56"/>
        <end position="69"/>
    </location>
</feature>